<dbReference type="PANTHER" id="PTHR24221:SF654">
    <property type="entry name" value="ATP-BINDING CASSETTE SUB-FAMILY B MEMBER 6"/>
    <property type="match status" value="1"/>
</dbReference>
<evidence type="ECO:0000259" key="8">
    <source>
        <dbReference type="PROSITE" id="PS50893"/>
    </source>
</evidence>
<evidence type="ECO:0000256" key="1">
    <source>
        <dbReference type="ARBA" id="ARBA00004651"/>
    </source>
</evidence>
<keyword evidence="2 7" id="KW-0812">Transmembrane</keyword>
<keyword evidence="3" id="KW-0547">Nucleotide-binding</keyword>
<dbReference type="SUPFAM" id="SSF52540">
    <property type="entry name" value="P-loop containing nucleoside triphosphate hydrolases"/>
    <property type="match status" value="1"/>
</dbReference>
<feature type="transmembrane region" description="Helical" evidence="7">
    <location>
        <begin position="157"/>
        <end position="176"/>
    </location>
</feature>
<dbReference type="PROSITE" id="PS50929">
    <property type="entry name" value="ABC_TM1F"/>
    <property type="match status" value="1"/>
</dbReference>
<dbReference type="Pfam" id="PF00005">
    <property type="entry name" value="ABC_tran"/>
    <property type="match status" value="1"/>
</dbReference>
<evidence type="ECO:0000256" key="6">
    <source>
        <dbReference type="ARBA" id="ARBA00023136"/>
    </source>
</evidence>
<reference evidence="10 11" key="1">
    <citation type="submission" date="2021-08" db="EMBL/GenBank/DDBJ databases">
        <title>Novel members of of the genus Stenotrophomonas from differernt environment.</title>
        <authorList>
            <person name="Deng Y."/>
        </authorList>
    </citation>
    <scope>NUCLEOTIDE SEQUENCE [LARGE SCALE GENOMIC DNA]</scope>
    <source>
        <strain evidence="10 11">CPCC 101365</strain>
    </source>
</reference>
<evidence type="ECO:0000313" key="10">
    <source>
        <dbReference type="EMBL" id="MCL7713824.1"/>
    </source>
</evidence>
<dbReference type="Proteomes" id="UP001431235">
    <property type="component" value="Unassembled WGS sequence"/>
</dbReference>
<feature type="transmembrane region" description="Helical" evidence="7">
    <location>
        <begin position="52"/>
        <end position="69"/>
    </location>
</feature>
<dbReference type="InterPro" id="IPR039421">
    <property type="entry name" value="Type_1_exporter"/>
</dbReference>
<dbReference type="InterPro" id="IPR027417">
    <property type="entry name" value="P-loop_NTPase"/>
</dbReference>
<feature type="transmembrane region" description="Helical" evidence="7">
    <location>
        <begin position="20"/>
        <end position="40"/>
    </location>
</feature>
<name>A0ABT0SFN9_9GAMM</name>
<evidence type="ECO:0000256" key="5">
    <source>
        <dbReference type="ARBA" id="ARBA00022989"/>
    </source>
</evidence>
<evidence type="ECO:0000256" key="3">
    <source>
        <dbReference type="ARBA" id="ARBA00022741"/>
    </source>
</evidence>
<dbReference type="InterPro" id="IPR003593">
    <property type="entry name" value="AAA+_ATPase"/>
</dbReference>
<accession>A0ABT0SFN9</accession>
<dbReference type="InterPro" id="IPR017871">
    <property type="entry name" value="ABC_transporter-like_CS"/>
</dbReference>
<keyword evidence="5 7" id="KW-1133">Transmembrane helix</keyword>
<dbReference type="InterPro" id="IPR036640">
    <property type="entry name" value="ABC1_TM_sf"/>
</dbReference>
<evidence type="ECO:0000256" key="4">
    <source>
        <dbReference type="ARBA" id="ARBA00022840"/>
    </source>
</evidence>
<dbReference type="PANTHER" id="PTHR24221">
    <property type="entry name" value="ATP-BINDING CASSETTE SUB-FAMILY B"/>
    <property type="match status" value="1"/>
</dbReference>
<dbReference type="EMBL" id="JAIKTS010000001">
    <property type="protein sequence ID" value="MCL7713824.1"/>
    <property type="molecule type" value="Genomic_DNA"/>
</dbReference>
<protein>
    <submittedName>
        <fullName evidence="10">ABC transporter ATP-binding protein/permease</fullName>
    </submittedName>
</protein>
<keyword evidence="6 7" id="KW-0472">Membrane</keyword>
<dbReference type="Gene3D" id="3.40.50.300">
    <property type="entry name" value="P-loop containing nucleotide triphosphate hydrolases"/>
    <property type="match status" value="1"/>
</dbReference>
<dbReference type="GO" id="GO:0005524">
    <property type="term" value="F:ATP binding"/>
    <property type="evidence" value="ECO:0007669"/>
    <property type="project" value="UniProtKB-KW"/>
</dbReference>
<dbReference type="PROSITE" id="PS00211">
    <property type="entry name" value="ABC_TRANSPORTER_1"/>
    <property type="match status" value="1"/>
</dbReference>
<comment type="subcellular location">
    <subcellularLocation>
        <location evidence="1">Cell membrane</location>
        <topology evidence="1">Multi-pass membrane protein</topology>
    </subcellularLocation>
</comment>
<feature type="domain" description="ABC transmembrane type-1" evidence="9">
    <location>
        <begin position="21"/>
        <end position="304"/>
    </location>
</feature>
<organism evidence="10 11">
    <name type="scientific">Stenotrophomonas mori</name>
    <dbReference type="NCBI Taxonomy" id="2871096"/>
    <lineage>
        <taxon>Bacteria</taxon>
        <taxon>Pseudomonadati</taxon>
        <taxon>Pseudomonadota</taxon>
        <taxon>Gammaproteobacteria</taxon>
        <taxon>Lysobacterales</taxon>
        <taxon>Lysobacteraceae</taxon>
        <taxon>Stenotrophomonas</taxon>
    </lineage>
</organism>
<dbReference type="RefSeq" id="WP_250062144.1">
    <property type="nucleotide sequence ID" value="NZ_JAIKTS010000001.1"/>
</dbReference>
<keyword evidence="4 10" id="KW-0067">ATP-binding</keyword>
<evidence type="ECO:0000313" key="11">
    <source>
        <dbReference type="Proteomes" id="UP001431235"/>
    </source>
</evidence>
<feature type="transmembrane region" description="Helical" evidence="7">
    <location>
        <begin position="232"/>
        <end position="260"/>
    </location>
</feature>
<evidence type="ECO:0000256" key="2">
    <source>
        <dbReference type="ARBA" id="ARBA00022692"/>
    </source>
</evidence>
<feature type="domain" description="ABC transporter" evidence="8">
    <location>
        <begin position="335"/>
        <end position="570"/>
    </location>
</feature>
<keyword evidence="11" id="KW-1185">Reference proteome</keyword>
<dbReference type="Gene3D" id="1.20.1560.10">
    <property type="entry name" value="ABC transporter type 1, transmembrane domain"/>
    <property type="match status" value="1"/>
</dbReference>
<dbReference type="PROSITE" id="PS50893">
    <property type="entry name" value="ABC_TRANSPORTER_2"/>
    <property type="match status" value="1"/>
</dbReference>
<proteinExistence type="predicted"/>
<dbReference type="Pfam" id="PF00664">
    <property type="entry name" value="ABC_membrane"/>
    <property type="match status" value="1"/>
</dbReference>
<comment type="caution">
    <text evidence="10">The sequence shown here is derived from an EMBL/GenBank/DDBJ whole genome shotgun (WGS) entry which is preliminary data.</text>
</comment>
<evidence type="ECO:0000256" key="7">
    <source>
        <dbReference type="SAM" id="Phobius"/>
    </source>
</evidence>
<dbReference type="InterPro" id="IPR003439">
    <property type="entry name" value="ABC_transporter-like_ATP-bd"/>
</dbReference>
<gene>
    <name evidence="10" type="ORF">K5L01_03990</name>
</gene>
<sequence>MLKHLMQLLGEEAGTFRRYLWMATLYGVLCGLATALLLPVFQHLLAGDMQGLLPWLGLLLAAVLVCWAWRRQVEHAGIRVGVAILRGTRHRLGAHVARLPVGWFDAANSARLGHVVTQGMMSVAQLPAHVLTPVIAGIVTPLVLGIALFAIEPALATVALLAVPALLAVFAACGRLSRRADTAFHRHFADASQRMIEFAQAQSVLRAFSGEATSLRFLQASFDRQQRSGLRLIVLSSLSAVLGSWAVQAVFAGLVLLAVFRIGGGLHGPFDPAQSIGLSVALLLVTRFIDPLQELAGYSEVLRSARGQLDTVAGIFAQAPLPQPLQPRRPADSSIQLRGVGFGYSADAPDTLQQIDLDVPAGSMLALVGASGSGKTTLVRLIARFFDVRRGRVMIGGVDVREIAETELAAQVSQVFQDSYLFAGSIADNIRMGRPAASDAQLAEAVRLAGVEDIAARLPDGLATPVGEGGAQLSGGERQRIAIARALIKDAPILLVDEATAALDAGNQAVIAAALAQLRGKRTLVVIAHQLSTVENADQIAVLADGRIVEYGPPARLRAAGGAYARFLEQARNARGWRIDTAGPAPSAEP</sequence>
<feature type="transmembrane region" description="Helical" evidence="7">
    <location>
        <begin position="130"/>
        <end position="151"/>
    </location>
</feature>
<dbReference type="SUPFAM" id="SSF90123">
    <property type="entry name" value="ABC transporter transmembrane region"/>
    <property type="match status" value="1"/>
</dbReference>
<dbReference type="SMART" id="SM00382">
    <property type="entry name" value="AAA"/>
    <property type="match status" value="1"/>
</dbReference>
<evidence type="ECO:0000259" key="9">
    <source>
        <dbReference type="PROSITE" id="PS50929"/>
    </source>
</evidence>
<dbReference type="InterPro" id="IPR011527">
    <property type="entry name" value="ABC1_TM_dom"/>
</dbReference>